<dbReference type="GO" id="GO:0005886">
    <property type="term" value="C:plasma membrane"/>
    <property type="evidence" value="ECO:0007669"/>
    <property type="project" value="UniProtKB-SubCell"/>
</dbReference>
<feature type="transmembrane region" description="Helical" evidence="8">
    <location>
        <begin position="261"/>
        <end position="280"/>
    </location>
</feature>
<feature type="transmembrane region" description="Helical" evidence="8">
    <location>
        <begin position="387"/>
        <end position="410"/>
    </location>
</feature>
<evidence type="ECO:0000256" key="5">
    <source>
        <dbReference type="ARBA" id="ARBA00022989"/>
    </source>
</evidence>
<feature type="transmembrane region" description="Helical" evidence="8">
    <location>
        <begin position="532"/>
        <end position="553"/>
    </location>
</feature>
<evidence type="ECO:0000256" key="2">
    <source>
        <dbReference type="ARBA" id="ARBA00022448"/>
    </source>
</evidence>
<protein>
    <submittedName>
        <fullName evidence="9">Uncharacterized protein</fullName>
    </submittedName>
</protein>
<feature type="transmembrane region" description="Helical" evidence="8">
    <location>
        <begin position="115"/>
        <end position="135"/>
    </location>
</feature>
<keyword evidence="4 8" id="KW-0812">Transmembrane</keyword>
<feature type="transmembrane region" description="Helical" evidence="8">
    <location>
        <begin position="37"/>
        <end position="57"/>
    </location>
</feature>
<comment type="subcellular location">
    <subcellularLocation>
        <location evidence="1">Cell membrane</location>
        <topology evidence="1">Multi-pass membrane protein</topology>
    </subcellularLocation>
</comment>
<comment type="caution">
    <text evidence="9">The sequence shown here is derived from an EMBL/GenBank/DDBJ whole genome shotgun (WGS) entry which is preliminary data.</text>
</comment>
<feature type="compositionally biased region" description="Basic and acidic residues" evidence="7">
    <location>
        <begin position="704"/>
        <end position="733"/>
    </location>
</feature>
<feature type="transmembrane region" description="Helical" evidence="8">
    <location>
        <begin position="357"/>
        <end position="375"/>
    </location>
</feature>
<evidence type="ECO:0000256" key="3">
    <source>
        <dbReference type="ARBA" id="ARBA00022475"/>
    </source>
</evidence>
<evidence type="ECO:0000256" key="8">
    <source>
        <dbReference type="SAM" id="Phobius"/>
    </source>
</evidence>
<evidence type="ECO:0000256" key="6">
    <source>
        <dbReference type="ARBA" id="ARBA00023136"/>
    </source>
</evidence>
<reference evidence="9 10" key="1">
    <citation type="submission" date="2022-05" db="EMBL/GenBank/DDBJ databases">
        <authorList>
            <consortium name="Genoscope - CEA"/>
            <person name="William W."/>
        </authorList>
    </citation>
    <scope>NUCLEOTIDE SEQUENCE [LARGE SCALE GENOMIC DNA]</scope>
</reference>
<sequence>MNVEERASEKCRWFRFKIPCCKLGRLNCSFNVRLNPVVSLFSALIIWAFVVWCVLEAKAANEDMTEWRRWITLKCTWLYIGTQDAWALFIVVLYFSKYSKMKLGKSHEKPEFNDATYFTMLFAAGIGIGLFYFGVAEPIWHYAPGHYGNRYYARYSDNQQAQDAMNLTFFHWGIHGWIVYVVVGLLLAFLSYRKGLPMTMRSCFYPLLGNGIFGWVGDFIDILSVVCTMFGVCTSLGLGAIQLNAGFKRLNKNITFSTTNQIITIWGVTACATLSVISGLKLGIRRLSELCFVIGMMLMLIILFYDDTWYLLNLYVQSIGYYLQYVVQVGFHTDAFAQLGNAPDKLEAAEWMNDWTIFYWGWWIAWSPFVGMFIAKISRGRTIREFINATLTAPIFYTFLWLTIFGGAGIRMERNAALANVTCSSPFGGKTATKSFQGFYRLSCRPKNDMWFDLMDQYGDLGDFLSIVSLIGIILYFVTSSDSGSLVIDCLSANGDPDPPIPQRIFWALTEGATATALLYAGGTDALNALQAVSIVAGLPYTILLCFMCVALWRAVQMEDGDLDANGPQFSVTLFHPISRPSHRGFFKLFLAIVAPWYVIAIAEDRKKGSSPLALACRMVLMGVPFYSWIAMMVAELIPVEGISYVGWAVLFLFFGVATAIRTGMRLEDGIHGSMAEDFFVVMFLYPFAAFQMDRHASHHQMKKNTEDVEQGKASDNPRYEGGLDDKSVATAL</sequence>
<keyword evidence="3" id="KW-1003">Cell membrane</keyword>
<organism evidence="9 10">
    <name type="scientific">Pocillopora meandrina</name>
    <dbReference type="NCBI Taxonomy" id="46732"/>
    <lineage>
        <taxon>Eukaryota</taxon>
        <taxon>Metazoa</taxon>
        <taxon>Cnidaria</taxon>
        <taxon>Anthozoa</taxon>
        <taxon>Hexacorallia</taxon>
        <taxon>Scleractinia</taxon>
        <taxon>Astrocoeniina</taxon>
        <taxon>Pocilloporidae</taxon>
        <taxon>Pocillopora</taxon>
    </lineage>
</organism>
<feature type="transmembrane region" description="Helical" evidence="8">
    <location>
        <begin position="461"/>
        <end position="478"/>
    </location>
</feature>
<feature type="transmembrane region" description="Helical" evidence="8">
    <location>
        <begin position="645"/>
        <end position="665"/>
    </location>
</feature>
<dbReference type="Pfam" id="PF02028">
    <property type="entry name" value="BCCT"/>
    <property type="match status" value="1"/>
</dbReference>
<evidence type="ECO:0000256" key="7">
    <source>
        <dbReference type="SAM" id="MobiDB-lite"/>
    </source>
</evidence>
<feature type="transmembrane region" description="Helical" evidence="8">
    <location>
        <begin position="287"/>
        <end position="305"/>
    </location>
</feature>
<feature type="transmembrane region" description="Helical" evidence="8">
    <location>
        <begin position="174"/>
        <end position="192"/>
    </location>
</feature>
<dbReference type="PROSITE" id="PS01303">
    <property type="entry name" value="BCCT"/>
    <property type="match status" value="1"/>
</dbReference>
<feature type="transmembrane region" description="Helical" evidence="8">
    <location>
        <begin position="615"/>
        <end position="639"/>
    </location>
</feature>
<keyword evidence="6 8" id="KW-0472">Membrane</keyword>
<keyword evidence="10" id="KW-1185">Reference proteome</keyword>
<dbReference type="PANTHER" id="PTHR30047:SF7">
    <property type="entry name" value="HIGH-AFFINITY CHOLINE TRANSPORT PROTEIN"/>
    <property type="match status" value="1"/>
</dbReference>
<feature type="transmembrane region" description="Helical" evidence="8">
    <location>
        <begin position="585"/>
        <end position="603"/>
    </location>
</feature>
<name>A0AAU9WA33_9CNID</name>
<proteinExistence type="predicted"/>
<feature type="region of interest" description="Disordered" evidence="7">
    <location>
        <begin position="701"/>
        <end position="733"/>
    </location>
</feature>
<keyword evidence="2" id="KW-0813">Transport</keyword>
<feature type="transmembrane region" description="Helical" evidence="8">
    <location>
        <begin position="77"/>
        <end position="95"/>
    </location>
</feature>
<keyword evidence="5 8" id="KW-1133">Transmembrane helix</keyword>
<dbReference type="InterPro" id="IPR018093">
    <property type="entry name" value="BCCT_CS"/>
</dbReference>
<dbReference type="PANTHER" id="PTHR30047">
    <property type="entry name" value="HIGH-AFFINITY CHOLINE TRANSPORT PROTEIN-RELATED"/>
    <property type="match status" value="1"/>
</dbReference>
<feature type="transmembrane region" description="Helical" evidence="8">
    <location>
        <begin position="212"/>
        <end position="241"/>
    </location>
</feature>
<evidence type="ECO:0000313" key="10">
    <source>
        <dbReference type="Proteomes" id="UP001159428"/>
    </source>
</evidence>
<dbReference type="AlphaFoldDB" id="A0AAU9WA33"/>
<dbReference type="InterPro" id="IPR000060">
    <property type="entry name" value="BCCT_transptr"/>
</dbReference>
<dbReference type="NCBIfam" id="TIGR00842">
    <property type="entry name" value="bcct"/>
    <property type="match status" value="1"/>
</dbReference>
<accession>A0AAU9WA33</accession>
<gene>
    <name evidence="9" type="ORF">PMEA_00001695</name>
</gene>
<dbReference type="EMBL" id="CALNXJ010000010">
    <property type="protein sequence ID" value="CAH3106789.1"/>
    <property type="molecule type" value="Genomic_DNA"/>
</dbReference>
<dbReference type="Proteomes" id="UP001159428">
    <property type="component" value="Unassembled WGS sequence"/>
</dbReference>
<evidence type="ECO:0000313" key="9">
    <source>
        <dbReference type="EMBL" id="CAH3106789.1"/>
    </source>
</evidence>
<evidence type="ECO:0000256" key="4">
    <source>
        <dbReference type="ARBA" id="ARBA00022692"/>
    </source>
</evidence>
<dbReference type="GO" id="GO:0022857">
    <property type="term" value="F:transmembrane transporter activity"/>
    <property type="evidence" value="ECO:0007669"/>
    <property type="project" value="InterPro"/>
</dbReference>
<evidence type="ECO:0000256" key="1">
    <source>
        <dbReference type="ARBA" id="ARBA00004651"/>
    </source>
</evidence>